<organism evidence="2 3">
    <name type="scientific">Desulfoferula mesophila</name>
    <dbReference type="NCBI Taxonomy" id="3058419"/>
    <lineage>
        <taxon>Bacteria</taxon>
        <taxon>Pseudomonadati</taxon>
        <taxon>Thermodesulfobacteriota</taxon>
        <taxon>Desulfarculia</taxon>
        <taxon>Desulfarculales</taxon>
        <taxon>Desulfarculaceae</taxon>
        <taxon>Desulfoferula</taxon>
    </lineage>
</organism>
<evidence type="ECO:0000313" key="3">
    <source>
        <dbReference type="Proteomes" id="UP001366166"/>
    </source>
</evidence>
<accession>A0AAU9EE53</accession>
<dbReference type="RefSeq" id="WP_338599744.1">
    <property type="nucleotide sequence ID" value="NZ_AP028679.1"/>
</dbReference>
<proteinExistence type="predicted"/>
<feature type="region of interest" description="Disordered" evidence="1">
    <location>
        <begin position="68"/>
        <end position="114"/>
    </location>
</feature>
<sequence length="114" mass="12782">METQIGDIVLIHRKQEPVAYARVEEILADIKPGWWQIRLLVLHPPAQEATWILREEYIDGDEFSMGGEAMRLERLAPPQPSQPHGGEPEPEPDAGPQDQGGGKVVSLSRRRPKS</sequence>
<dbReference type="Proteomes" id="UP001366166">
    <property type="component" value="Chromosome"/>
</dbReference>
<gene>
    <name evidence="2" type="ORF">FAK_24640</name>
</gene>
<name>A0AAU9EE53_9BACT</name>
<reference evidence="3" key="1">
    <citation type="journal article" date="2023" name="Arch. Microbiol.">
        <title>Desulfoferula mesophilus gen. nov. sp. nov., a mesophilic sulfate-reducing bacterium isolated from a brackish lake sediment.</title>
        <authorList>
            <person name="Watanabe T."/>
            <person name="Yabe T."/>
            <person name="Tsuji J.M."/>
            <person name="Fukui M."/>
        </authorList>
    </citation>
    <scope>NUCLEOTIDE SEQUENCE [LARGE SCALE GENOMIC DNA]</scope>
    <source>
        <strain evidence="3">12FAK</strain>
    </source>
</reference>
<dbReference type="EMBL" id="AP028679">
    <property type="protein sequence ID" value="BEQ15398.1"/>
    <property type="molecule type" value="Genomic_DNA"/>
</dbReference>
<dbReference type="KEGG" id="dmp:FAK_24640"/>
<dbReference type="AlphaFoldDB" id="A0AAU9EE53"/>
<evidence type="ECO:0000313" key="2">
    <source>
        <dbReference type="EMBL" id="BEQ15398.1"/>
    </source>
</evidence>
<evidence type="ECO:0000256" key="1">
    <source>
        <dbReference type="SAM" id="MobiDB-lite"/>
    </source>
</evidence>
<keyword evidence="3" id="KW-1185">Reference proteome</keyword>
<protein>
    <submittedName>
        <fullName evidence="2">Uncharacterized protein</fullName>
    </submittedName>
</protein>